<evidence type="ECO:0000256" key="3">
    <source>
        <dbReference type="ARBA" id="ARBA00022630"/>
    </source>
</evidence>
<dbReference type="CDD" id="cd00158">
    <property type="entry name" value="RHOD"/>
    <property type="match status" value="1"/>
</dbReference>
<dbReference type="InterPro" id="IPR001763">
    <property type="entry name" value="Rhodanese-like_dom"/>
</dbReference>
<proteinExistence type="inferred from homology"/>
<dbReference type="eggNOG" id="COG0446">
    <property type="taxonomic scope" value="Bacteria"/>
</dbReference>
<reference evidence="8 9" key="1">
    <citation type="submission" date="2010-08" db="EMBL/GenBank/DDBJ databases">
        <title>The draft genome of Desulfovibrio fructosovorans JJ.</title>
        <authorList>
            <consortium name="US DOE Joint Genome Institute (JGI-PGF)"/>
            <person name="Lucas S."/>
            <person name="Copeland A."/>
            <person name="Lapidus A."/>
            <person name="Cheng J.-F."/>
            <person name="Bruce D."/>
            <person name="Goodwin L."/>
            <person name="Pitluck S."/>
            <person name="Land M.L."/>
            <person name="Hauser L."/>
            <person name="Chang Y.-J."/>
            <person name="Jeffries C."/>
            <person name="Wall J.D."/>
            <person name="Stahl D.A."/>
            <person name="Arkin A.P."/>
            <person name="Dehal P."/>
            <person name="Stolyar S.M."/>
            <person name="Hazen T.C."/>
            <person name="Woyke T.J."/>
        </authorList>
    </citation>
    <scope>NUCLEOTIDE SEQUENCE [LARGE SCALE GENOMIC DNA]</scope>
    <source>
        <strain evidence="8 9">JJ</strain>
    </source>
</reference>
<dbReference type="eggNOG" id="COG0607">
    <property type="taxonomic scope" value="Bacteria"/>
</dbReference>
<dbReference type="PANTHER" id="PTHR43429">
    <property type="entry name" value="PYRIDINE NUCLEOTIDE-DISULFIDE OXIDOREDUCTASE DOMAIN-CONTAINING"/>
    <property type="match status" value="1"/>
</dbReference>
<comment type="caution">
    <text evidence="8">The sequence shown here is derived from an EMBL/GenBank/DDBJ whole genome shotgun (WGS) entry which is preliminary data.</text>
</comment>
<accession>E1K1Q8</accession>
<dbReference type="PRINTS" id="PR00411">
    <property type="entry name" value="PNDRDTASEI"/>
</dbReference>
<dbReference type="InterPro" id="IPR036188">
    <property type="entry name" value="FAD/NAD-bd_sf"/>
</dbReference>
<dbReference type="EMBL" id="AECZ01000043">
    <property type="protein sequence ID" value="EFL49449.1"/>
    <property type="molecule type" value="Genomic_DNA"/>
</dbReference>
<evidence type="ECO:0000256" key="1">
    <source>
        <dbReference type="ARBA" id="ARBA00001974"/>
    </source>
</evidence>
<dbReference type="Gene3D" id="3.40.250.10">
    <property type="entry name" value="Rhodanese-like domain"/>
    <property type="match status" value="1"/>
</dbReference>
<sequence>MPQQVVIIGAVALGPKAACRFKRLSPDSKVIMLDRGKRISYGGCGIPYYVSGEVSEVSALQATAFNMVRTPEFFHEVKDVDARPETEVTAIDRKAKTVTARHLLTGKEEAIPYDKLVIATGSSTRKLPIPGFDLPGVHAVNDLEAAEAIKNAVTAGSIGSVAIIGSGFIGLEMAVAFADMWGLDVTVIELFDQILPGVTSPTLAGMAHRHMEEKGVAFRLAEQVKAIEGDGKAQRVVTDKGVVEADMVIVSVGVTPNDALAKAAGLEVSPRGGIIVDEHMRTSDPDIYAGGDCVVVKNLVTDQPMFLPLGSMANRQGRVIGDNLAGGDSSFEGVVGSWCVKLFDLGAAGTGLTLASAKRAGIDAVSTHITAVDRAHFYPEHKLMSLELIAERGTKRVLGLQALGENGDAVVGKVNTVAAMLPGKPKVSAVSNVEVAYSPPFAAAMDILNTVGNVADNILSGKNAGIDVTEFGRLWKQSDLGDAYILDCREEIQGKPLVEKYPGRWHNIPQGQLRERLAEVPRDKNIVLMCNTGARSYEALITLAHMGFKQVVSVEGGMAAVGAAGIEV</sequence>
<dbReference type="InterPro" id="IPR004099">
    <property type="entry name" value="Pyr_nucl-diS_OxRdtase_dimer"/>
</dbReference>
<dbReference type="STRING" id="596151.DesfrDRAFT_3808"/>
<dbReference type="InterPro" id="IPR016156">
    <property type="entry name" value="FAD/NAD-linked_Rdtase_dimer_sf"/>
</dbReference>
<dbReference type="RefSeq" id="WP_005996595.1">
    <property type="nucleotide sequence ID" value="NZ_AECZ01000043.1"/>
</dbReference>
<dbReference type="InterPro" id="IPR036873">
    <property type="entry name" value="Rhodanese-like_dom_sf"/>
</dbReference>
<dbReference type="GO" id="GO:0016491">
    <property type="term" value="F:oxidoreductase activity"/>
    <property type="evidence" value="ECO:0007669"/>
    <property type="project" value="UniProtKB-KW"/>
</dbReference>
<dbReference type="OrthoDB" id="9769238at2"/>
<dbReference type="SMART" id="SM00450">
    <property type="entry name" value="RHOD"/>
    <property type="match status" value="1"/>
</dbReference>
<gene>
    <name evidence="8" type="ORF">DesfrDRAFT_3808</name>
</gene>
<dbReference type="AlphaFoldDB" id="E1K1Q8"/>
<dbReference type="SUPFAM" id="SSF55424">
    <property type="entry name" value="FAD/NAD-linked reductases, dimerisation (C-terminal) domain"/>
    <property type="match status" value="1"/>
</dbReference>
<dbReference type="InterPro" id="IPR023753">
    <property type="entry name" value="FAD/NAD-binding_dom"/>
</dbReference>
<dbReference type="Gene3D" id="3.50.50.60">
    <property type="entry name" value="FAD/NAD(P)-binding domain"/>
    <property type="match status" value="2"/>
</dbReference>
<dbReference type="PRINTS" id="PR00368">
    <property type="entry name" value="FADPNR"/>
</dbReference>
<keyword evidence="6" id="KW-0676">Redox-active center</keyword>
<evidence type="ECO:0000256" key="4">
    <source>
        <dbReference type="ARBA" id="ARBA00022827"/>
    </source>
</evidence>
<keyword evidence="5" id="KW-0560">Oxidoreductase</keyword>
<dbReference type="SUPFAM" id="SSF52821">
    <property type="entry name" value="Rhodanese/Cell cycle control phosphatase"/>
    <property type="match status" value="1"/>
</dbReference>
<dbReference type="PROSITE" id="PS50206">
    <property type="entry name" value="RHODANESE_3"/>
    <property type="match status" value="1"/>
</dbReference>
<name>E1K1Q8_SOLFR</name>
<evidence type="ECO:0000313" key="8">
    <source>
        <dbReference type="EMBL" id="EFL49449.1"/>
    </source>
</evidence>
<dbReference type="SUPFAM" id="SSF51905">
    <property type="entry name" value="FAD/NAD(P)-binding domain"/>
    <property type="match status" value="1"/>
</dbReference>
<evidence type="ECO:0000256" key="5">
    <source>
        <dbReference type="ARBA" id="ARBA00023002"/>
    </source>
</evidence>
<dbReference type="Pfam" id="PF02852">
    <property type="entry name" value="Pyr_redox_dim"/>
    <property type="match status" value="1"/>
</dbReference>
<keyword evidence="3" id="KW-0285">Flavoprotein</keyword>
<dbReference type="Proteomes" id="UP000006250">
    <property type="component" value="Unassembled WGS sequence"/>
</dbReference>
<keyword evidence="9" id="KW-1185">Reference proteome</keyword>
<comment type="similarity">
    <text evidence="2">Belongs to the class-III pyridine nucleotide-disulfide oxidoreductase family.</text>
</comment>
<evidence type="ECO:0000313" key="9">
    <source>
        <dbReference type="Proteomes" id="UP000006250"/>
    </source>
</evidence>
<evidence type="ECO:0000256" key="2">
    <source>
        <dbReference type="ARBA" id="ARBA00009130"/>
    </source>
</evidence>
<dbReference type="InterPro" id="IPR050260">
    <property type="entry name" value="FAD-bd_OxRdtase"/>
</dbReference>
<feature type="domain" description="Rhodanese" evidence="7">
    <location>
        <begin position="479"/>
        <end position="566"/>
    </location>
</feature>
<evidence type="ECO:0000259" key="7">
    <source>
        <dbReference type="PROSITE" id="PS50206"/>
    </source>
</evidence>
<keyword evidence="4" id="KW-0274">FAD</keyword>
<evidence type="ECO:0000256" key="6">
    <source>
        <dbReference type="ARBA" id="ARBA00023284"/>
    </source>
</evidence>
<protein>
    <submittedName>
        <fullName evidence="8">FAD-dependent pyridine nucleotide-disulfide oxidoreductase</fullName>
    </submittedName>
</protein>
<organism evidence="8 9">
    <name type="scientific">Solidesulfovibrio fructosivorans JJ]</name>
    <dbReference type="NCBI Taxonomy" id="596151"/>
    <lineage>
        <taxon>Bacteria</taxon>
        <taxon>Pseudomonadati</taxon>
        <taxon>Thermodesulfobacteriota</taxon>
        <taxon>Desulfovibrionia</taxon>
        <taxon>Desulfovibrionales</taxon>
        <taxon>Desulfovibrionaceae</taxon>
        <taxon>Solidesulfovibrio</taxon>
    </lineage>
</organism>
<dbReference type="Pfam" id="PF00581">
    <property type="entry name" value="Rhodanese"/>
    <property type="match status" value="1"/>
</dbReference>
<comment type="cofactor">
    <cofactor evidence="1">
        <name>FAD</name>
        <dbReference type="ChEBI" id="CHEBI:57692"/>
    </cofactor>
</comment>
<dbReference type="PANTHER" id="PTHR43429:SF1">
    <property type="entry name" value="NAD(P)H SULFUR OXIDOREDUCTASE (COA-DEPENDENT)"/>
    <property type="match status" value="1"/>
</dbReference>
<dbReference type="Pfam" id="PF07992">
    <property type="entry name" value="Pyr_redox_2"/>
    <property type="match status" value="1"/>
</dbReference>